<protein>
    <submittedName>
        <fullName evidence="13">Transmembrane protein</fullName>
    </submittedName>
</protein>
<comment type="subcellular location">
    <subcellularLocation>
        <location evidence="1">Endoplasmic reticulum membrane</location>
        <topology evidence="1">Multi-pass membrane protein</topology>
    </subcellularLocation>
</comment>
<evidence type="ECO:0000256" key="4">
    <source>
        <dbReference type="ARBA" id="ARBA00022692"/>
    </source>
</evidence>
<sequence>MQDTNKKQQRKQNKKQANKRDRNKNKNKPVIKRQENAKRSQTQPPKNLPQMKQQKPKKKHKKHNRKEEPEFEILKKILKNKNSNDYRSNIDSIDKYFEERFKKLKKKIQIKNNENPHLKIQPKHPKSLLDKKTVFETENFFASIPIEQSKIILVDLVSKLIVKGPNKNGNKINEGFGKRMIIQLIFSAHPYICRSIGDAILKKFIVVKKKKSPVLQNSSLYSELSWFLYQVGNNDPEDFIRMWLDFLIPIISENFVPPESKFELVSILEMILKLKNETLKFSLNFNISSEHFCNFLRVIENAHKQQVQIQRYIVLSSTLESPESYQKKIDFLVKTENCFERCLPYLEEKSIFSNRNSSQLYFENLLLLLNLSKKWRIFMYLIQIIENDKKAYKTWLDCYSINILQSRKLLIYIMKNWKEIQNKIDKVELLKIVRTFKTITREIMNGIYKPKREKENEFKLVQYNLDELKKAIVTCRNFKKAIQPRFRLKNRTKFCLLILLFVLLLIFIVFVFWSKIFGKSATEENTQID</sequence>
<feature type="region of interest" description="Disordered" evidence="11">
    <location>
        <begin position="1"/>
        <end position="72"/>
    </location>
</feature>
<name>A0A9Q0LN28_ANAIG</name>
<evidence type="ECO:0000256" key="7">
    <source>
        <dbReference type="ARBA" id="ARBA00022989"/>
    </source>
</evidence>
<evidence type="ECO:0000256" key="6">
    <source>
        <dbReference type="ARBA" id="ARBA00022824"/>
    </source>
</evidence>
<evidence type="ECO:0000256" key="2">
    <source>
        <dbReference type="ARBA" id="ARBA00007984"/>
    </source>
</evidence>
<evidence type="ECO:0000256" key="11">
    <source>
        <dbReference type="SAM" id="MobiDB-lite"/>
    </source>
</evidence>
<evidence type="ECO:0000256" key="12">
    <source>
        <dbReference type="SAM" id="Phobius"/>
    </source>
</evidence>
<dbReference type="GO" id="GO:0005789">
    <property type="term" value="C:endoplasmic reticulum membrane"/>
    <property type="evidence" value="ECO:0007669"/>
    <property type="project" value="UniProtKB-SubCell"/>
</dbReference>
<evidence type="ECO:0000256" key="9">
    <source>
        <dbReference type="ARBA" id="ARBA00023180"/>
    </source>
</evidence>
<evidence type="ECO:0000313" key="13">
    <source>
        <dbReference type="EMBL" id="KAJ5074423.1"/>
    </source>
</evidence>
<dbReference type="EMBL" id="JAPDFW010000070">
    <property type="protein sequence ID" value="KAJ5074423.1"/>
    <property type="molecule type" value="Genomic_DNA"/>
</dbReference>
<dbReference type="PANTHER" id="PTHR13448:SF0">
    <property type="entry name" value="TRANSMEMBRANE PROTEIN 214"/>
    <property type="match status" value="1"/>
</dbReference>
<keyword evidence="4 12" id="KW-0812">Transmembrane</keyword>
<comment type="subunit">
    <text evidence="3">Constitutively interacts with CASP4; required for the localization of procaspase 4 to the ER.</text>
</comment>
<keyword evidence="14" id="KW-1185">Reference proteome</keyword>
<accession>A0A9Q0LN28</accession>
<evidence type="ECO:0000256" key="5">
    <source>
        <dbReference type="ARBA" id="ARBA00022703"/>
    </source>
</evidence>
<dbReference type="Proteomes" id="UP001149090">
    <property type="component" value="Unassembled WGS sequence"/>
</dbReference>
<feature type="compositionally biased region" description="Basic residues" evidence="11">
    <location>
        <begin position="54"/>
        <end position="64"/>
    </location>
</feature>
<dbReference type="GO" id="GO:0005794">
    <property type="term" value="C:Golgi apparatus"/>
    <property type="evidence" value="ECO:0007669"/>
    <property type="project" value="TreeGrafter"/>
</dbReference>
<gene>
    <name evidence="13" type="ORF">M0811_01054</name>
</gene>
<evidence type="ECO:0000313" key="14">
    <source>
        <dbReference type="Proteomes" id="UP001149090"/>
    </source>
</evidence>
<proteinExistence type="inferred from homology"/>
<dbReference type="InterPro" id="IPR019308">
    <property type="entry name" value="TMEM214"/>
</dbReference>
<dbReference type="AlphaFoldDB" id="A0A9Q0LN28"/>
<dbReference type="OrthoDB" id="10022292at2759"/>
<evidence type="ECO:0000256" key="10">
    <source>
        <dbReference type="ARBA" id="ARBA00024938"/>
    </source>
</evidence>
<feature type="compositionally biased region" description="Basic residues" evidence="11">
    <location>
        <begin position="7"/>
        <end position="31"/>
    </location>
</feature>
<feature type="transmembrane region" description="Helical" evidence="12">
    <location>
        <begin position="494"/>
        <end position="513"/>
    </location>
</feature>
<keyword evidence="7 12" id="KW-1133">Transmembrane helix</keyword>
<dbReference type="PANTHER" id="PTHR13448">
    <property type="entry name" value="TRANSMEMBRANE PROTEIN 214"/>
    <property type="match status" value="1"/>
</dbReference>
<keyword evidence="6" id="KW-0256">Endoplasmic reticulum</keyword>
<evidence type="ECO:0000256" key="1">
    <source>
        <dbReference type="ARBA" id="ARBA00004477"/>
    </source>
</evidence>
<reference evidence="13" key="1">
    <citation type="submission" date="2022-10" db="EMBL/GenBank/DDBJ databases">
        <title>Novel sulphate-reducing endosymbionts in the free-living metamonad Anaeramoeba.</title>
        <authorList>
            <person name="Jerlstrom-Hultqvist J."/>
            <person name="Cepicka I."/>
            <person name="Gallot-Lavallee L."/>
            <person name="Salas-Leiva D."/>
            <person name="Curtis B.A."/>
            <person name="Zahonova K."/>
            <person name="Pipaliya S."/>
            <person name="Dacks J."/>
            <person name="Roger A.J."/>
        </authorList>
    </citation>
    <scope>NUCLEOTIDE SEQUENCE</scope>
    <source>
        <strain evidence="13">BMAN</strain>
    </source>
</reference>
<evidence type="ECO:0000256" key="3">
    <source>
        <dbReference type="ARBA" id="ARBA00011720"/>
    </source>
</evidence>
<evidence type="ECO:0000256" key="8">
    <source>
        <dbReference type="ARBA" id="ARBA00023136"/>
    </source>
</evidence>
<feature type="compositionally biased region" description="Low complexity" evidence="11">
    <location>
        <begin position="43"/>
        <end position="53"/>
    </location>
</feature>
<comment type="similarity">
    <text evidence="2">Belongs to the TMEM214 family.</text>
</comment>
<comment type="function">
    <text evidence="10">Critical mediator, in cooperation with CASP4, of endoplasmic reticulum-stress induced apoptosis. Required or the activation of CASP4 following endoplasmic reticulum stress.</text>
</comment>
<comment type="caution">
    <text evidence="13">The sequence shown here is derived from an EMBL/GenBank/DDBJ whole genome shotgun (WGS) entry which is preliminary data.</text>
</comment>
<keyword evidence="5" id="KW-0053">Apoptosis</keyword>
<keyword evidence="9" id="KW-0325">Glycoprotein</keyword>
<keyword evidence="8 12" id="KW-0472">Membrane</keyword>
<organism evidence="13 14">
    <name type="scientific">Anaeramoeba ignava</name>
    <name type="common">Anaerobic marine amoeba</name>
    <dbReference type="NCBI Taxonomy" id="1746090"/>
    <lineage>
        <taxon>Eukaryota</taxon>
        <taxon>Metamonada</taxon>
        <taxon>Anaeramoebidae</taxon>
        <taxon>Anaeramoeba</taxon>
    </lineage>
</organism>